<dbReference type="GO" id="GO:1990904">
    <property type="term" value="C:ribonucleoprotein complex"/>
    <property type="evidence" value="ECO:0007669"/>
    <property type="project" value="UniProtKB-KW"/>
</dbReference>
<evidence type="ECO:0000313" key="11">
    <source>
        <dbReference type="EMBL" id="HET97411.1"/>
    </source>
</evidence>
<dbReference type="InterPro" id="IPR041988">
    <property type="entry name" value="Ribosomal_uL24_KOW"/>
</dbReference>
<dbReference type="NCBIfam" id="TIGR01079">
    <property type="entry name" value="rplX_bact"/>
    <property type="match status" value="1"/>
</dbReference>
<dbReference type="HAMAP" id="MF_01326_B">
    <property type="entry name" value="Ribosomal_uL24_B"/>
    <property type="match status" value="1"/>
</dbReference>
<evidence type="ECO:0000256" key="1">
    <source>
        <dbReference type="ARBA" id="ARBA00010618"/>
    </source>
</evidence>
<dbReference type="InterPro" id="IPR003256">
    <property type="entry name" value="Ribosomal_uL24"/>
</dbReference>
<sequence>MHNAKTHLKVNDRVEVITGRDKGRVGKVIKVDRSQGRAVVEKINMIKRHTKPNQLNQQGGIIEKEAPVAISNLKLICPKCAQTSRIGRKILEDGTKVRICKKCNESVEAKA</sequence>
<feature type="domain" description="KOW" evidence="10">
    <location>
        <begin position="7"/>
        <end position="34"/>
    </location>
</feature>
<dbReference type="SUPFAM" id="SSF50104">
    <property type="entry name" value="Translation proteins SH3-like domain"/>
    <property type="match status" value="1"/>
</dbReference>
<reference evidence="11" key="1">
    <citation type="journal article" date="2020" name="mSystems">
        <title>Genome- and Community-Level Interaction Insights into Carbon Utilization and Element Cycling Functions of Hydrothermarchaeota in Hydrothermal Sediment.</title>
        <authorList>
            <person name="Zhou Z."/>
            <person name="Liu Y."/>
            <person name="Xu W."/>
            <person name="Pan J."/>
            <person name="Luo Z.H."/>
            <person name="Li M."/>
        </authorList>
    </citation>
    <scope>NUCLEOTIDE SEQUENCE [LARGE SCALE GENOMIC DNA]</scope>
    <source>
        <strain evidence="11">SpSt-1224</strain>
    </source>
</reference>
<name>A0A7C2XQF8_9BACT</name>
<keyword evidence="4 8" id="KW-0689">Ribosomal protein</keyword>
<protein>
    <recommendedName>
        <fullName evidence="6 8">Large ribosomal subunit protein uL24</fullName>
    </recommendedName>
</protein>
<evidence type="ECO:0000256" key="4">
    <source>
        <dbReference type="ARBA" id="ARBA00022980"/>
    </source>
</evidence>
<dbReference type="GO" id="GO:0003735">
    <property type="term" value="F:structural constituent of ribosome"/>
    <property type="evidence" value="ECO:0007669"/>
    <property type="project" value="InterPro"/>
</dbReference>
<keyword evidence="5 8" id="KW-0687">Ribonucleoprotein</keyword>
<evidence type="ECO:0000256" key="8">
    <source>
        <dbReference type="HAMAP-Rule" id="MF_01326"/>
    </source>
</evidence>
<dbReference type="GO" id="GO:0019843">
    <property type="term" value="F:rRNA binding"/>
    <property type="evidence" value="ECO:0007669"/>
    <property type="project" value="UniProtKB-UniRule"/>
</dbReference>
<comment type="function">
    <text evidence="7 8">One of the proteins that surrounds the polypeptide exit tunnel on the outside of the subunit.</text>
</comment>
<dbReference type="PROSITE" id="PS01108">
    <property type="entry name" value="RIBOSOMAL_L24"/>
    <property type="match status" value="1"/>
</dbReference>
<evidence type="ECO:0000256" key="9">
    <source>
        <dbReference type="RuleBase" id="RU003477"/>
    </source>
</evidence>
<dbReference type="InterPro" id="IPR005824">
    <property type="entry name" value="KOW"/>
</dbReference>
<accession>A0A7C2XQF8</accession>
<evidence type="ECO:0000256" key="5">
    <source>
        <dbReference type="ARBA" id="ARBA00023274"/>
    </source>
</evidence>
<evidence type="ECO:0000259" key="10">
    <source>
        <dbReference type="SMART" id="SM00739"/>
    </source>
</evidence>
<dbReference type="Pfam" id="PF00467">
    <property type="entry name" value="KOW"/>
    <property type="match status" value="1"/>
</dbReference>
<dbReference type="SMART" id="SM00739">
    <property type="entry name" value="KOW"/>
    <property type="match status" value="1"/>
</dbReference>
<evidence type="ECO:0000256" key="2">
    <source>
        <dbReference type="ARBA" id="ARBA00022730"/>
    </source>
</evidence>
<evidence type="ECO:0000256" key="3">
    <source>
        <dbReference type="ARBA" id="ARBA00022884"/>
    </source>
</evidence>
<comment type="caution">
    <text evidence="11">The sequence shown here is derived from an EMBL/GenBank/DDBJ whole genome shotgun (WGS) entry which is preliminary data.</text>
</comment>
<comment type="subunit">
    <text evidence="8">Part of the 50S ribosomal subunit.</text>
</comment>
<dbReference type="InterPro" id="IPR057264">
    <property type="entry name" value="Ribosomal_uL24_C"/>
</dbReference>
<dbReference type="InterPro" id="IPR005825">
    <property type="entry name" value="Ribosomal_uL24_CS"/>
</dbReference>
<evidence type="ECO:0000256" key="7">
    <source>
        <dbReference type="ARBA" id="ARBA00058688"/>
    </source>
</evidence>
<keyword evidence="2 8" id="KW-0699">rRNA-binding</keyword>
<comment type="similarity">
    <text evidence="1 8 9">Belongs to the universal ribosomal protein uL24 family.</text>
</comment>
<dbReference type="AlphaFoldDB" id="A0A7C2XQF8"/>
<dbReference type="CDD" id="cd06089">
    <property type="entry name" value="KOW_RPL26"/>
    <property type="match status" value="1"/>
</dbReference>
<organism evidence="11">
    <name type="scientific">Desulfurivibrio alkaliphilus</name>
    <dbReference type="NCBI Taxonomy" id="427923"/>
    <lineage>
        <taxon>Bacteria</taxon>
        <taxon>Pseudomonadati</taxon>
        <taxon>Thermodesulfobacteriota</taxon>
        <taxon>Desulfobulbia</taxon>
        <taxon>Desulfobulbales</taxon>
        <taxon>Desulfobulbaceae</taxon>
        <taxon>Desulfurivibrio</taxon>
    </lineage>
</organism>
<comment type="function">
    <text evidence="8">One of two assembly initiator proteins, it binds directly to the 5'-end of the 23S rRNA, where it nucleates assembly of the 50S subunit.</text>
</comment>
<dbReference type="Pfam" id="PF17136">
    <property type="entry name" value="ribosomal_L24"/>
    <property type="match status" value="1"/>
</dbReference>
<dbReference type="InterPro" id="IPR008991">
    <property type="entry name" value="Translation_prot_SH3-like_sf"/>
</dbReference>
<dbReference type="FunFam" id="2.30.30.30:FF:000004">
    <property type="entry name" value="50S ribosomal protein L24"/>
    <property type="match status" value="1"/>
</dbReference>
<dbReference type="Proteomes" id="UP000885986">
    <property type="component" value="Unassembled WGS sequence"/>
</dbReference>
<dbReference type="PANTHER" id="PTHR12903">
    <property type="entry name" value="MITOCHONDRIAL RIBOSOMAL PROTEIN L24"/>
    <property type="match status" value="1"/>
</dbReference>
<dbReference type="GO" id="GO:0005840">
    <property type="term" value="C:ribosome"/>
    <property type="evidence" value="ECO:0007669"/>
    <property type="project" value="UniProtKB-KW"/>
</dbReference>
<dbReference type="Gene3D" id="2.30.30.30">
    <property type="match status" value="1"/>
</dbReference>
<evidence type="ECO:0000256" key="6">
    <source>
        <dbReference type="ARBA" id="ARBA00035206"/>
    </source>
</evidence>
<dbReference type="GO" id="GO:0006412">
    <property type="term" value="P:translation"/>
    <property type="evidence" value="ECO:0007669"/>
    <property type="project" value="UniProtKB-UniRule"/>
</dbReference>
<proteinExistence type="inferred from homology"/>
<keyword evidence="3 8" id="KW-0694">RNA-binding</keyword>
<dbReference type="EMBL" id="DSDS01000037">
    <property type="protein sequence ID" value="HET97411.1"/>
    <property type="molecule type" value="Genomic_DNA"/>
</dbReference>
<dbReference type="InterPro" id="IPR014722">
    <property type="entry name" value="Rib_uL2_dom2"/>
</dbReference>
<gene>
    <name evidence="8" type="primary">rplX</name>
    <name evidence="11" type="ORF">ENN98_01645</name>
</gene>